<comment type="caution">
    <text evidence="1">The sequence shown here is derived from an EMBL/GenBank/DDBJ whole genome shotgun (WGS) entry which is preliminary data.</text>
</comment>
<evidence type="ECO:0000313" key="2">
    <source>
        <dbReference type="Proteomes" id="UP000789525"/>
    </source>
</evidence>
<sequence>MLAGIDKAHVQISSSGSIDLRVSLLSKESADTLDSPVTDQ</sequence>
<accession>A0ACA9NH33</accession>
<organism evidence="1 2">
    <name type="scientific">Acaulospora colombiana</name>
    <dbReference type="NCBI Taxonomy" id="27376"/>
    <lineage>
        <taxon>Eukaryota</taxon>
        <taxon>Fungi</taxon>
        <taxon>Fungi incertae sedis</taxon>
        <taxon>Mucoromycota</taxon>
        <taxon>Glomeromycotina</taxon>
        <taxon>Glomeromycetes</taxon>
        <taxon>Diversisporales</taxon>
        <taxon>Acaulosporaceae</taxon>
        <taxon>Acaulospora</taxon>
    </lineage>
</organism>
<feature type="non-terminal residue" evidence="1">
    <location>
        <position position="40"/>
    </location>
</feature>
<reference evidence="1" key="1">
    <citation type="submission" date="2021-06" db="EMBL/GenBank/DDBJ databases">
        <authorList>
            <person name="Kallberg Y."/>
            <person name="Tangrot J."/>
            <person name="Rosling A."/>
        </authorList>
    </citation>
    <scope>NUCLEOTIDE SEQUENCE</scope>
    <source>
        <strain evidence="1">CL356</strain>
    </source>
</reference>
<name>A0ACA9NH33_9GLOM</name>
<proteinExistence type="predicted"/>
<dbReference type="EMBL" id="CAJVPT010020135">
    <property type="protein sequence ID" value="CAG8646232.1"/>
    <property type="molecule type" value="Genomic_DNA"/>
</dbReference>
<dbReference type="Proteomes" id="UP000789525">
    <property type="component" value="Unassembled WGS sequence"/>
</dbReference>
<evidence type="ECO:0000313" key="1">
    <source>
        <dbReference type="EMBL" id="CAG8646232.1"/>
    </source>
</evidence>
<gene>
    <name evidence="1" type="ORF">ACOLOM_LOCUS8108</name>
</gene>
<keyword evidence="2" id="KW-1185">Reference proteome</keyword>
<protein>
    <submittedName>
        <fullName evidence="1">15932_t:CDS:1</fullName>
    </submittedName>
</protein>